<dbReference type="RefSeq" id="WP_245704921.1">
    <property type="nucleotide sequence ID" value="NZ_FMZX01000023.1"/>
</dbReference>
<dbReference type="InterPro" id="IPR006311">
    <property type="entry name" value="TAT_signal"/>
</dbReference>
<dbReference type="PANTHER" id="PTHR42928">
    <property type="entry name" value="TRICARBOXYLATE-BINDING PROTEIN"/>
    <property type="match status" value="1"/>
</dbReference>
<dbReference type="Pfam" id="PF03401">
    <property type="entry name" value="TctC"/>
    <property type="match status" value="1"/>
</dbReference>
<proteinExistence type="inferred from homology"/>
<dbReference type="InterPro" id="IPR005064">
    <property type="entry name" value="BUG"/>
</dbReference>
<dbReference type="CDD" id="cd07012">
    <property type="entry name" value="PBP2_Bug_TTT"/>
    <property type="match status" value="1"/>
</dbReference>
<dbReference type="Proteomes" id="UP000198925">
    <property type="component" value="Unassembled WGS sequence"/>
</dbReference>
<evidence type="ECO:0000256" key="1">
    <source>
        <dbReference type="ARBA" id="ARBA00006987"/>
    </source>
</evidence>
<sequence>MSMITRRTALASLLAAPALAPAPALSQASDWRPSQPLRIIVPAAPGGTADISARLLAPYLQTHFGQNCVVENRSGAGGVIGTAEVVRAAPDGLTMLLGNIGPQAIGHSLYRSLPYARDSLLPVSGTVRGPNVLVVHPSVPAKTLPELVAHLKANPGKLSFGSPGVGQSPHLTGVWFNQATGTEAIHIPFRGAGPAAVELVAGNIQYMWDNLTSGIQQIRGGRVRALAVSSADRNPQLPDVPAARETMPELAGFDVNTWFGIFLPAATPRPIAESINRAMKSWSETEEVKARWREMGGVSLYGSLEDYAAFVNGEVEKWASVIRKEGLQLDAG</sequence>
<evidence type="ECO:0000256" key="2">
    <source>
        <dbReference type="SAM" id="SignalP"/>
    </source>
</evidence>
<dbReference type="Gene3D" id="3.40.190.150">
    <property type="entry name" value="Bordetella uptake gene, domain 1"/>
    <property type="match status" value="1"/>
</dbReference>
<dbReference type="PIRSF" id="PIRSF017082">
    <property type="entry name" value="YflP"/>
    <property type="match status" value="1"/>
</dbReference>
<name>A0A1G7B3E2_9PROT</name>
<dbReference type="InterPro" id="IPR042100">
    <property type="entry name" value="Bug_dom1"/>
</dbReference>
<comment type="similarity">
    <text evidence="1">Belongs to the UPF0065 (bug) family.</text>
</comment>
<evidence type="ECO:0000313" key="4">
    <source>
        <dbReference type="Proteomes" id="UP000198925"/>
    </source>
</evidence>
<dbReference type="STRING" id="938405.SAMN02927895_01194"/>
<reference evidence="3 4" key="1">
    <citation type="submission" date="2016-10" db="EMBL/GenBank/DDBJ databases">
        <authorList>
            <person name="de Groot N.N."/>
        </authorList>
    </citation>
    <scope>NUCLEOTIDE SEQUENCE [LARGE SCALE GENOMIC DNA]</scope>
    <source>
        <strain evidence="3 4">CPCC 100156</strain>
    </source>
</reference>
<dbReference type="SUPFAM" id="SSF53850">
    <property type="entry name" value="Periplasmic binding protein-like II"/>
    <property type="match status" value="1"/>
</dbReference>
<evidence type="ECO:0000313" key="3">
    <source>
        <dbReference type="EMBL" id="SDE21629.1"/>
    </source>
</evidence>
<keyword evidence="3" id="KW-0675">Receptor</keyword>
<keyword evidence="2" id="KW-0732">Signal</keyword>
<feature type="signal peptide" evidence="2">
    <location>
        <begin position="1"/>
        <end position="28"/>
    </location>
</feature>
<keyword evidence="4" id="KW-1185">Reference proteome</keyword>
<feature type="chain" id="PRO_5011695273" evidence="2">
    <location>
        <begin position="29"/>
        <end position="332"/>
    </location>
</feature>
<dbReference type="Gene3D" id="3.40.190.10">
    <property type="entry name" value="Periplasmic binding protein-like II"/>
    <property type="match status" value="1"/>
</dbReference>
<gene>
    <name evidence="3" type="ORF">SAMN04487779_10232</name>
</gene>
<dbReference type="PROSITE" id="PS51318">
    <property type="entry name" value="TAT"/>
    <property type="match status" value="1"/>
</dbReference>
<dbReference type="EMBL" id="FMZX01000023">
    <property type="protein sequence ID" value="SDE21629.1"/>
    <property type="molecule type" value="Genomic_DNA"/>
</dbReference>
<accession>A0A1G7B3E2</accession>
<organism evidence="3 4">
    <name type="scientific">Belnapia rosea</name>
    <dbReference type="NCBI Taxonomy" id="938405"/>
    <lineage>
        <taxon>Bacteria</taxon>
        <taxon>Pseudomonadati</taxon>
        <taxon>Pseudomonadota</taxon>
        <taxon>Alphaproteobacteria</taxon>
        <taxon>Acetobacterales</taxon>
        <taxon>Roseomonadaceae</taxon>
        <taxon>Belnapia</taxon>
    </lineage>
</organism>
<protein>
    <submittedName>
        <fullName evidence="3">Tripartite-type tricarboxylate transporter, receptor component TctC</fullName>
    </submittedName>
</protein>
<dbReference type="AlphaFoldDB" id="A0A1G7B3E2"/>
<dbReference type="PANTHER" id="PTHR42928:SF5">
    <property type="entry name" value="BLR1237 PROTEIN"/>
    <property type="match status" value="1"/>
</dbReference>